<keyword evidence="14" id="KW-1185">Reference proteome</keyword>
<evidence type="ECO:0000256" key="9">
    <source>
        <dbReference type="SAM" id="Coils"/>
    </source>
</evidence>
<dbReference type="PANTHER" id="PTHR10071">
    <property type="entry name" value="TRANSCRIPTION FACTOR GATA FAMILY MEMBER"/>
    <property type="match status" value="1"/>
</dbReference>
<feature type="compositionally biased region" description="Polar residues" evidence="10">
    <location>
        <begin position="1390"/>
        <end position="1404"/>
    </location>
</feature>
<feature type="region of interest" description="Disordered" evidence="10">
    <location>
        <begin position="261"/>
        <end position="286"/>
    </location>
</feature>
<feature type="region of interest" description="Disordered" evidence="10">
    <location>
        <begin position="1094"/>
        <end position="1708"/>
    </location>
</feature>
<feature type="compositionally biased region" description="Low complexity" evidence="10">
    <location>
        <begin position="1131"/>
        <end position="1150"/>
    </location>
</feature>
<dbReference type="GO" id="GO:0005634">
    <property type="term" value="C:nucleus"/>
    <property type="evidence" value="ECO:0007669"/>
    <property type="project" value="UniProtKB-SubCell"/>
</dbReference>
<dbReference type="InterPro" id="IPR013088">
    <property type="entry name" value="Znf_NHR/GATA"/>
</dbReference>
<feature type="compositionally biased region" description="Polar residues" evidence="10">
    <location>
        <begin position="1253"/>
        <end position="1268"/>
    </location>
</feature>
<dbReference type="PROSITE" id="PS50114">
    <property type="entry name" value="GATA_ZN_FINGER_2"/>
    <property type="match status" value="1"/>
</dbReference>
<feature type="compositionally biased region" description="Polar residues" evidence="10">
    <location>
        <begin position="135"/>
        <end position="145"/>
    </location>
</feature>
<feature type="compositionally biased region" description="Basic and acidic residues" evidence="10">
    <location>
        <begin position="1054"/>
        <end position="1066"/>
    </location>
</feature>
<dbReference type="GO" id="GO:0005085">
    <property type="term" value="F:guanyl-nucleotide exchange factor activity"/>
    <property type="evidence" value="ECO:0007669"/>
    <property type="project" value="InterPro"/>
</dbReference>
<dbReference type="InterPro" id="IPR013860">
    <property type="entry name" value="AreA_GATA"/>
</dbReference>
<evidence type="ECO:0000256" key="4">
    <source>
        <dbReference type="ARBA" id="ARBA00022833"/>
    </source>
</evidence>
<feature type="domain" description="SEC7" evidence="12">
    <location>
        <begin position="1676"/>
        <end position="1861"/>
    </location>
</feature>
<evidence type="ECO:0000259" key="12">
    <source>
        <dbReference type="PROSITE" id="PS50190"/>
    </source>
</evidence>
<feature type="region of interest" description="Disordered" evidence="10">
    <location>
        <begin position="2087"/>
        <end position="2106"/>
    </location>
</feature>
<dbReference type="PROSITE" id="PS00344">
    <property type="entry name" value="GATA_ZN_FINGER_1"/>
    <property type="match status" value="1"/>
</dbReference>
<feature type="region of interest" description="Disordered" evidence="10">
    <location>
        <begin position="2422"/>
        <end position="2470"/>
    </location>
</feature>
<evidence type="ECO:0000256" key="8">
    <source>
        <dbReference type="PROSITE-ProRule" id="PRU00094"/>
    </source>
</evidence>
<dbReference type="CDD" id="cd00202">
    <property type="entry name" value="ZnF_GATA"/>
    <property type="match status" value="1"/>
</dbReference>
<dbReference type="GO" id="GO:0000978">
    <property type="term" value="F:RNA polymerase II cis-regulatory region sequence-specific DNA binding"/>
    <property type="evidence" value="ECO:0007669"/>
    <property type="project" value="TreeGrafter"/>
</dbReference>
<dbReference type="SUPFAM" id="SSF48425">
    <property type="entry name" value="Sec7 domain"/>
    <property type="match status" value="1"/>
</dbReference>
<dbReference type="FunFam" id="3.30.50.10:FF:000007">
    <property type="entry name" value="Nitrogen regulatory AreA, N-terminal"/>
    <property type="match status" value="1"/>
</dbReference>
<keyword evidence="5" id="KW-0805">Transcription regulation</keyword>
<gene>
    <name evidence="13" type="ORF">NEOLEDRAFT_1167197</name>
</gene>
<dbReference type="EMBL" id="KV425555">
    <property type="protein sequence ID" value="KZT29200.1"/>
    <property type="molecule type" value="Genomic_DNA"/>
</dbReference>
<protein>
    <recommendedName>
        <fullName evidence="15">SEC7 domain-containing protein</fullName>
    </recommendedName>
</protein>
<evidence type="ECO:0000256" key="1">
    <source>
        <dbReference type="ARBA" id="ARBA00004123"/>
    </source>
</evidence>
<dbReference type="InterPro" id="IPR000679">
    <property type="entry name" value="Znf_GATA"/>
</dbReference>
<dbReference type="OrthoDB" id="2157641at2759"/>
<dbReference type="SMART" id="SM00401">
    <property type="entry name" value="ZnF_GATA"/>
    <property type="match status" value="1"/>
</dbReference>
<feature type="compositionally biased region" description="Low complexity" evidence="10">
    <location>
        <begin position="1940"/>
        <end position="1951"/>
    </location>
</feature>
<name>A0A165V5S7_9AGAM</name>
<dbReference type="Pfam" id="PF00320">
    <property type="entry name" value="GATA"/>
    <property type="match status" value="1"/>
</dbReference>
<feature type="region of interest" description="Disordered" evidence="10">
    <location>
        <begin position="951"/>
        <end position="1027"/>
    </location>
</feature>
<dbReference type="InterPro" id="IPR041681">
    <property type="entry name" value="PH_9"/>
</dbReference>
<keyword evidence="7" id="KW-0539">Nucleus</keyword>
<sequence>MSSIPASLPPAIMPYDDSKLSWSPAMRPTLNTPVSPSESTPPEPSPRSPSVSATSSPWSHSTPLSSSSQPQPPFVFSQPRATSPTSPLSNPEWNSLFSQPLNPSVFAALAAGGVLGPPPSPAADQPSAAHRQGQFPPSFSRSQNAAILADLHVNTGSWPSPITSNFPQRPSPANSNGSGRNSAVNGKAKSPVSFAPIQPRDHPNRPSSFARSRNPSGDDAHFSLPQQPIQYPNYQVPSERSNAGLAPSLWMSPTSAGPMTPGIPGYNQMPTSIPESGPSSFVDSAASSLSTYGTSQLSSPQTASSKPSPIFTDLFSDDLRSKDTSAFPSPKLAGSPDLKAAEADLEELARNDPLATQVWKMYAKQKATLPHAQRMENLTWRMMALALKKKKEDEAREEGEDAVKERGRRPEKGKARVHVVGFDGTNQDGAEDPTDGVDMTGASEVPMDWRAMSRSRSRAPMDWTPTNRSLSRRRPEYEGSQFRFPLARESPQGQGTSPNIPIPGRRSPPHASLGYPGPFFPAPPYAGEHHAPRFHHQSVSAVTSPASLPAFGLPPALAGVEGRFPRRVRKTSFDHTVAKEGVYAGVPGRHQVNARPVGVDSVVGMKRRADAPHVESILRADPSDIGGPGRVEAILEERTSPFPTSAFNFTFPYEGYFEGAQVGPHADFAAVLAHSEGSRATDYGQHHSARSSVSGAPYSPAGESPHLDNNNNNSGLSAAAVAASAAMAEGYAQLSAANLAAVEESGMDYQQIMSLMYPNLDNPAAGMGAHPYTHVDPTQILPVEVEGGVFQSFHPSPSSDGWGNGVGSSGDASPEPYNTSSASSPRGVEAGRGGRKGPVKRVSGDAGARAVAAAAAAQRKKSMPNLGTATGTGGGDNRSSSGTPERGTEGGGNGKEGEGEQAPTVCTNCQTTNTPLWRRDPDGQPLCNACGLFYKLHGVVRPLSLKTDVIKKRNRAPGTPSSAARKGQTLPKVASNSTRPRSSTTGHQPIGLASRVGISPNSTSTLAMKRQRRTSTQGLTTGKSEEAHTLPILASLFRPAPPSAFNSTGLRPGAAERRNGGELPHRMSRTEMDFEQALRGGGTVLLREGVDVNSLGMDATPSPKHASSAPKSRSATHQPATPGVIPPTPSPAAAEPSTSKTRSSSPASSSNELFFDVEESELQTKRRSIYRSPGTASSPDLATLVKKAKERGGGFMDLRGRKDAAKEPPPPLPNAKPSGLHPNRPSPSHRPRSSTSSSVDMTPVPKGKGRADVSTTRSPGSPDSQWVLTSPRLKSPGKDAANSKYAMSSMRAKTSALLGKMWGGQGTTRERSKTDASSTNIPSFDSKQSNLSSPPVPPIPKEYKRPMVASPISDVFTDPRSSMSDRSKPLPPISKAMTLQPAFGDDVDDQSVTSVGSSLRQVRSPSPEGTIKSKPLPKSPAHSKRRSMSVGEAELKQAMAYDSSPPPLPTVQDKKSEEGLGWDPSLYGILSDFDSHTSLDLKDPTTPAKRASASARSKTEQASMTRLSTETERPRPKQSASWPLRLDTPAVTLDTPAPGTPTLTLEPASLGEGSAPLSPTSTTERSSIDTANAPSRSGSLATSARSRSGSNATGPRNMQSPRYYTPRAARPRDSGLSLLQHTHSSSRDSSRLRSQHRSAASSSEPSLVSYPAHPREHDRTVRHVPSSLSIDSSSALAASSQVDLNRRPSLSRYPSTDRSPARGDDVVDVETRGQDLAAKCWAEDEEFLHKEKIAEWLGGHGRINKIALHHYMDNFDFSGLRLDNAFRRLCAKLFLKAETQQVDRILEEFSRRYWDCNPNAVYGSASVVHAVSYSLLLLNTDLHVAELSSRMSRNQFVRNTIAAIQMQLQPNRSVGISTPDLVHDDNSSMRGVGSDSSDAASTVQSRAKRSGSIASWNSVAVDGYVSNVKTGATGSTSQIDASPGKEPARNDSVTSVALPSATESRATSSTSAPFVYDRNWENEMESLLKDMYNAIKSQQILQPLGSSLMVRGSTSSLVPGSPIMRNRSIRTQNDRLMTLKRGSIRGLSSLIGVQASPYSSHSSLDGRASPSPSFATSTHDAVPSGTFLTPALGFASNLSHTIIREAQEDDDRSAQSQDSQSTNISITDEELALLGPPWAKEGMLCRKQYWESSQKRAKSRNWMDVFVVIQKGELNMFTFGEHGGGSQNVVGGGNWLENANSVGSVMLAHSLAHALPPPGYNRQRPHCMVLTLSNGAVYFFQAGTEELVNEWVSTCNYWAARTSKEPLSGGVSNMEYGWNRVVDPITHGRSASEDELNKESDSLSVHSSHSKYGWKSGAATMRAAPWGERIFINDWKQPMPPNVASTHDEETQLEALQKHVNSLKKDLKQHNELREPMMALYQPRSANATKAMTNWENKSKYLLAEIVKYSSYIDSLQAAMALRLKKRGEKALERALVNVDPDGAEDANALKGKWNPEEETIEEGDEPLSAGQSHRRERAVAGDSDDDDDA</sequence>
<evidence type="ECO:0000256" key="2">
    <source>
        <dbReference type="ARBA" id="ARBA00022723"/>
    </source>
</evidence>
<feature type="compositionally biased region" description="Basic and acidic residues" evidence="10">
    <location>
        <begin position="1473"/>
        <end position="1483"/>
    </location>
</feature>
<dbReference type="STRING" id="1314782.A0A165V5S7"/>
<feature type="compositionally biased region" description="Low complexity" evidence="10">
    <location>
        <begin position="1666"/>
        <end position="1680"/>
    </location>
</feature>
<proteinExistence type="predicted"/>
<feature type="region of interest" description="Disordered" evidence="10">
    <location>
        <begin position="1"/>
        <end position="97"/>
    </location>
</feature>
<dbReference type="GO" id="GO:0045944">
    <property type="term" value="P:positive regulation of transcription by RNA polymerase II"/>
    <property type="evidence" value="ECO:0007669"/>
    <property type="project" value="TreeGrafter"/>
</dbReference>
<dbReference type="SUPFAM" id="SSF57716">
    <property type="entry name" value="Glucocorticoid receptor-like (DNA-binding domain)"/>
    <property type="match status" value="1"/>
</dbReference>
<accession>A0A165V5S7</accession>
<dbReference type="PANTHER" id="PTHR10071:SF281">
    <property type="entry name" value="BOX A-BINDING FACTOR-RELATED"/>
    <property type="match status" value="1"/>
</dbReference>
<feature type="compositionally biased region" description="Polar residues" evidence="10">
    <location>
        <begin position="1315"/>
        <end position="1333"/>
    </location>
</feature>
<dbReference type="Pfam" id="PF08550">
    <property type="entry name" value="GATA_AreA"/>
    <property type="match status" value="1"/>
</dbReference>
<feature type="compositionally biased region" description="Polar residues" evidence="10">
    <location>
        <begin position="224"/>
        <end position="240"/>
    </location>
</feature>
<feature type="compositionally biased region" description="Low complexity" evidence="10">
    <location>
        <begin position="1484"/>
        <end position="1496"/>
    </location>
</feature>
<feature type="domain" description="GATA-type" evidence="11">
    <location>
        <begin position="900"/>
        <end position="953"/>
    </location>
</feature>
<dbReference type="InParanoid" id="A0A165V5S7"/>
<dbReference type="InterPro" id="IPR035999">
    <property type="entry name" value="Sec7_dom_sf"/>
</dbReference>
<evidence type="ECO:0000313" key="13">
    <source>
        <dbReference type="EMBL" id="KZT29200.1"/>
    </source>
</evidence>
<dbReference type="CDD" id="cd00171">
    <property type="entry name" value="Sec7"/>
    <property type="match status" value="1"/>
</dbReference>
<feature type="region of interest" description="Disordered" evidence="10">
    <location>
        <begin position="391"/>
        <end position="509"/>
    </location>
</feature>
<feature type="region of interest" description="Disordered" evidence="10">
    <location>
        <begin position="1039"/>
        <end position="1066"/>
    </location>
</feature>
<feature type="region of interest" description="Disordered" evidence="10">
    <location>
        <begin position="789"/>
        <end position="905"/>
    </location>
</feature>
<dbReference type="Gene3D" id="2.30.29.30">
    <property type="entry name" value="Pleckstrin-homology domain (PH domain)/Phosphotyrosine-binding domain (PTB)"/>
    <property type="match status" value="1"/>
</dbReference>
<dbReference type="GO" id="GO:0000122">
    <property type="term" value="P:negative regulation of transcription by RNA polymerase II"/>
    <property type="evidence" value="ECO:0007669"/>
    <property type="project" value="TreeGrafter"/>
</dbReference>
<feature type="region of interest" description="Disordered" evidence="10">
    <location>
        <begin position="111"/>
        <end position="240"/>
    </location>
</feature>
<feature type="region of interest" description="Disordered" evidence="10">
    <location>
        <begin position="680"/>
        <end position="712"/>
    </location>
</feature>
<dbReference type="Proteomes" id="UP000076761">
    <property type="component" value="Unassembled WGS sequence"/>
</dbReference>
<feature type="compositionally biased region" description="Basic and acidic residues" evidence="10">
    <location>
        <begin position="1699"/>
        <end position="1708"/>
    </location>
</feature>
<feature type="compositionally biased region" description="Low complexity" evidence="10">
    <location>
        <begin position="48"/>
        <end position="79"/>
    </location>
</feature>
<feature type="compositionally biased region" description="Polar residues" evidence="10">
    <location>
        <begin position="1911"/>
        <end position="1920"/>
    </location>
</feature>
<feature type="compositionally biased region" description="Low complexity" evidence="10">
    <location>
        <begin position="840"/>
        <end position="857"/>
    </location>
</feature>
<feature type="compositionally biased region" description="Basic and acidic residues" evidence="10">
    <location>
        <begin position="401"/>
        <end position="414"/>
    </location>
</feature>
<feature type="compositionally biased region" description="Polar residues" evidence="10">
    <location>
        <begin position="291"/>
        <end position="307"/>
    </location>
</feature>
<feature type="compositionally biased region" description="Polar residues" evidence="10">
    <location>
        <begin position="974"/>
        <end position="987"/>
    </location>
</feature>
<dbReference type="Gene3D" id="1.10.1000.11">
    <property type="entry name" value="Arf Nucleotide-binding Site Opener,domain 2"/>
    <property type="match status" value="1"/>
</dbReference>
<feature type="compositionally biased region" description="Low complexity" evidence="10">
    <location>
        <begin position="1101"/>
        <end position="1115"/>
    </location>
</feature>
<dbReference type="SMART" id="SM00233">
    <property type="entry name" value="PH"/>
    <property type="match status" value="1"/>
</dbReference>
<dbReference type="SMART" id="SM00222">
    <property type="entry name" value="Sec7"/>
    <property type="match status" value="1"/>
</dbReference>
<dbReference type="GO" id="GO:0000981">
    <property type="term" value="F:DNA-binding transcription factor activity, RNA polymerase II-specific"/>
    <property type="evidence" value="ECO:0007669"/>
    <property type="project" value="TreeGrafter"/>
</dbReference>
<dbReference type="InterPro" id="IPR039355">
    <property type="entry name" value="Transcription_factor_GATA"/>
</dbReference>
<keyword evidence="6" id="KW-0804">Transcription</keyword>
<keyword evidence="4" id="KW-0862">Zinc</keyword>
<evidence type="ECO:0000256" key="3">
    <source>
        <dbReference type="ARBA" id="ARBA00022771"/>
    </source>
</evidence>
<evidence type="ECO:0000259" key="11">
    <source>
        <dbReference type="PROSITE" id="PS50114"/>
    </source>
</evidence>
<organism evidence="13 14">
    <name type="scientific">Neolentinus lepideus HHB14362 ss-1</name>
    <dbReference type="NCBI Taxonomy" id="1314782"/>
    <lineage>
        <taxon>Eukaryota</taxon>
        <taxon>Fungi</taxon>
        <taxon>Dikarya</taxon>
        <taxon>Basidiomycota</taxon>
        <taxon>Agaricomycotina</taxon>
        <taxon>Agaricomycetes</taxon>
        <taxon>Gloeophyllales</taxon>
        <taxon>Gloeophyllaceae</taxon>
        <taxon>Neolentinus</taxon>
    </lineage>
</organism>
<feature type="compositionally biased region" description="Low complexity" evidence="10">
    <location>
        <begin position="276"/>
        <end position="286"/>
    </location>
</feature>
<dbReference type="Pfam" id="PF01369">
    <property type="entry name" value="Sec7"/>
    <property type="match status" value="1"/>
</dbReference>
<evidence type="ECO:0000256" key="6">
    <source>
        <dbReference type="ARBA" id="ARBA00023163"/>
    </source>
</evidence>
<reference evidence="13 14" key="1">
    <citation type="journal article" date="2016" name="Mol. Biol. Evol.">
        <title>Comparative Genomics of Early-Diverging Mushroom-Forming Fungi Provides Insights into the Origins of Lignocellulose Decay Capabilities.</title>
        <authorList>
            <person name="Nagy L.G."/>
            <person name="Riley R."/>
            <person name="Tritt A."/>
            <person name="Adam C."/>
            <person name="Daum C."/>
            <person name="Floudas D."/>
            <person name="Sun H."/>
            <person name="Yadav J.S."/>
            <person name="Pangilinan J."/>
            <person name="Larsson K.H."/>
            <person name="Matsuura K."/>
            <person name="Barry K."/>
            <person name="Labutti K."/>
            <person name="Kuo R."/>
            <person name="Ohm R.A."/>
            <person name="Bhattacharya S.S."/>
            <person name="Shirouzu T."/>
            <person name="Yoshinaga Y."/>
            <person name="Martin F.M."/>
            <person name="Grigoriev I.V."/>
            <person name="Hibbett D.S."/>
        </authorList>
    </citation>
    <scope>NUCLEOTIDE SEQUENCE [LARGE SCALE GENOMIC DNA]</scope>
    <source>
        <strain evidence="13 14">HHB14362 ss-1</strain>
    </source>
</reference>
<evidence type="ECO:0000256" key="7">
    <source>
        <dbReference type="ARBA" id="ARBA00023242"/>
    </source>
</evidence>
<dbReference type="SUPFAM" id="SSF50729">
    <property type="entry name" value="PH domain-like"/>
    <property type="match status" value="1"/>
</dbReference>
<feature type="compositionally biased region" description="Acidic residues" evidence="10">
    <location>
        <begin position="2437"/>
        <end position="2446"/>
    </location>
</feature>
<dbReference type="InterPro" id="IPR023394">
    <property type="entry name" value="Sec7_C_sf"/>
</dbReference>
<feature type="region of interest" description="Disordered" evidence="10">
    <location>
        <begin position="1855"/>
        <end position="1884"/>
    </location>
</feature>
<feature type="compositionally biased region" description="Polar residues" evidence="10">
    <location>
        <begin position="1557"/>
        <end position="1600"/>
    </location>
</feature>
<feature type="coiled-coil region" evidence="9">
    <location>
        <begin position="2326"/>
        <end position="2353"/>
    </location>
</feature>
<evidence type="ECO:0000256" key="10">
    <source>
        <dbReference type="SAM" id="MobiDB-lite"/>
    </source>
</evidence>
<dbReference type="InterPro" id="IPR000904">
    <property type="entry name" value="Sec7_dom"/>
</dbReference>
<dbReference type="PROSITE" id="PS50190">
    <property type="entry name" value="SEC7"/>
    <property type="match status" value="1"/>
</dbReference>
<keyword evidence="9" id="KW-0175">Coiled coil</keyword>
<dbReference type="Gene3D" id="3.30.50.10">
    <property type="entry name" value="Erythroid Transcription Factor GATA-1, subunit A"/>
    <property type="match status" value="1"/>
</dbReference>
<keyword evidence="2" id="KW-0479">Metal-binding</keyword>
<feature type="compositionally biased region" description="Polar residues" evidence="10">
    <location>
        <begin position="205"/>
        <end position="215"/>
    </location>
</feature>
<feature type="compositionally biased region" description="Polar residues" evidence="10">
    <location>
        <begin position="80"/>
        <end position="97"/>
    </location>
</feature>
<dbReference type="PRINTS" id="PR00619">
    <property type="entry name" value="GATAZNFINGER"/>
</dbReference>
<evidence type="ECO:0000256" key="5">
    <source>
        <dbReference type="ARBA" id="ARBA00023015"/>
    </source>
</evidence>
<feature type="region of interest" description="Disordered" evidence="10">
    <location>
        <begin position="1911"/>
        <end position="1951"/>
    </location>
</feature>
<feature type="compositionally biased region" description="Low complexity" evidence="10">
    <location>
        <begin position="1637"/>
        <end position="1649"/>
    </location>
</feature>
<comment type="subcellular location">
    <subcellularLocation>
        <location evidence="1">Nucleus</location>
    </subcellularLocation>
</comment>
<feature type="region of interest" description="Disordered" evidence="10">
    <location>
        <begin position="291"/>
        <end position="310"/>
    </location>
</feature>
<evidence type="ECO:0008006" key="15">
    <source>
        <dbReference type="Google" id="ProtNLM"/>
    </source>
</evidence>
<feature type="compositionally biased region" description="Polar residues" evidence="10">
    <location>
        <begin position="154"/>
        <end position="184"/>
    </location>
</feature>
<dbReference type="InterPro" id="IPR011993">
    <property type="entry name" value="PH-like_dom_sf"/>
</dbReference>
<dbReference type="InterPro" id="IPR001849">
    <property type="entry name" value="PH_domain"/>
</dbReference>
<feature type="compositionally biased region" description="Polar residues" evidence="10">
    <location>
        <begin position="1874"/>
        <end position="1884"/>
    </location>
</feature>
<dbReference type="GO" id="GO:0032012">
    <property type="term" value="P:regulation of ARF protein signal transduction"/>
    <property type="evidence" value="ECO:0007669"/>
    <property type="project" value="InterPro"/>
</dbReference>
<dbReference type="GO" id="GO:0008270">
    <property type="term" value="F:zinc ion binding"/>
    <property type="evidence" value="ECO:0007669"/>
    <property type="project" value="UniProtKB-KW"/>
</dbReference>
<evidence type="ECO:0000313" key="14">
    <source>
        <dbReference type="Proteomes" id="UP000076761"/>
    </source>
</evidence>
<dbReference type="Pfam" id="PF15410">
    <property type="entry name" value="PH_9"/>
    <property type="match status" value="1"/>
</dbReference>
<keyword evidence="3 8" id="KW-0863">Zinc-finger</keyword>